<proteinExistence type="predicted"/>
<dbReference type="InterPro" id="IPR005541">
    <property type="entry name" value="KNOX2"/>
</dbReference>
<evidence type="ECO:0000256" key="1">
    <source>
        <dbReference type="ARBA" id="ARBA00004123"/>
    </source>
</evidence>
<dbReference type="OrthoDB" id="10056939at2759"/>
<evidence type="ECO:0000256" key="2">
    <source>
        <dbReference type="ARBA" id="ARBA00023242"/>
    </source>
</evidence>
<sequence>MEEEQYNPHGDSSRGGNFLYTSVPVLATNSSSPAGNFVIRPSSSSNGGSSSNNNNNNNANFGNHPMAVVGNLSADCFQPSDQDYRLVKVEPAGSQSQRQQVHDFHYHLMREFQIGGGGGQPQKENDVVSMKARIVSHAQFSNLLQAFLDCQKVGAPPEVAAQLASVREEFEERRRSSMASTGGSSDPELDHFMEAYYGMLVKYREELTRPIQEAADFMHRIESQLNTLCNGSFQISQSGGRKVGAGGIDWAGPETDK</sequence>
<feature type="region of interest" description="Disordered" evidence="3">
    <location>
        <begin position="30"/>
        <end position="62"/>
    </location>
</feature>
<dbReference type="PANTHER" id="PTHR48452:SF1">
    <property type="entry name" value="FUSED COMPOUND LEAF 1"/>
    <property type="match status" value="1"/>
</dbReference>
<feature type="domain" description="KNOX2" evidence="5">
    <location>
        <begin position="179"/>
        <end position="230"/>
    </location>
</feature>
<evidence type="ECO:0000259" key="5">
    <source>
        <dbReference type="SMART" id="SM01256"/>
    </source>
</evidence>
<dbReference type="AlphaFoldDB" id="A0A6J1BR77"/>
<dbReference type="Pfam" id="PF03790">
    <property type="entry name" value="KNOX1"/>
    <property type="match status" value="1"/>
</dbReference>
<feature type="compositionally biased region" description="Low complexity" evidence="3">
    <location>
        <begin position="42"/>
        <end position="62"/>
    </location>
</feature>
<dbReference type="SMART" id="SM01256">
    <property type="entry name" value="KNOX2"/>
    <property type="match status" value="1"/>
</dbReference>
<evidence type="ECO:0000313" key="6">
    <source>
        <dbReference type="Proteomes" id="UP000504603"/>
    </source>
</evidence>
<evidence type="ECO:0000259" key="4">
    <source>
        <dbReference type="SMART" id="SM01255"/>
    </source>
</evidence>
<dbReference type="GeneID" id="111005033"/>
<keyword evidence="6" id="KW-1185">Reference proteome</keyword>
<organism evidence="6 7">
    <name type="scientific">Momordica charantia</name>
    <name type="common">Bitter gourd</name>
    <name type="synonym">Balsam pear</name>
    <dbReference type="NCBI Taxonomy" id="3673"/>
    <lineage>
        <taxon>Eukaryota</taxon>
        <taxon>Viridiplantae</taxon>
        <taxon>Streptophyta</taxon>
        <taxon>Embryophyta</taxon>
        <taxon>Tracheophyta</taxon>
        <taxon>Spermatophyta</taxon>
        <taxon>Magnoliopsida</taxon>
        <taxon>eudicotyledons</taxon>
        <taxon>Gunneridae</taxon>
        <taxon>Pentapetalae</taxon>
        <taxon>rosids</taxon>
        <taxon>fabids</taxon>
        <taxon>Cucurbitales</taxon>
        <taxon>Cucurbitaceae</taxon>
        <taxon>Momordiceae</taxon>
        <taxon>Momordica</taxon>
    </lineage>
</organism>
<dbReference type="KEGG" id="mcha:111005033"/>
<dbReference type="SMART" id="SM01255">
    <property type="entry name" value="KNOX1"/>
    <property type="match status" value="1"/>
</dbReference>
<protein>
    <submittedName>
        <fullName evidence="7">Homeotic protein knotted-1-like</fullName>
    </submittedName>
</protein>
<accession>A0A6J1BR77</accession>
<keyword evidence="2" id="KW-0539">Nucleus</keyword>
<dbReference type="GO" id="GO:0003677">
    <property type="term" value="F:DNA binding"/>
    <property type="evidence" value="ECO:0007669"/>
    <property type="project" value="InterPro"/>
</dbReference>
<gene>
    <name evidence="7" type="primary">LOC111005033</name>
</gene>
<dbReference type="Proteomes" id="UP000504603">
    <property type="component" value="Unplaced"/>
</dbReference>
<dbReference type="Pfam" id="PF03791">
    <property type="entry name" value="KNOX2"/>
    <property type="match status" value="1"/>
</dbReference>
<evidence type="ECO:0000256" key="3">
    <source>
        <dbReference type="SAM" id="MobiDB-lite"/>
    </source>
</evidence>
<dbReference type="InterPro" id="IPR005540">
    <property type="entry name" value="KNOX1"/>
</dbReference>
<dbReference type="GO" id="GO:0005634">
    <property type="term" value="C:nucleus"/>
    <property type="evidence" value="ECO:0007669"/>
    <property type="project" value="UniProtKB-SubCell"/>
</dbReference>
<comment type="subcellular location">
    <subcellularLocation>
        <location evidence="1">Nucleus</location>
    </subcellularLocation>
</comment>
<name>A0A6J1BR77_MOMCH</name>
<dbReference type="PANTHER" id="PTHR48452">
    <property type="entry name" value="FUSED COMPOUND LEAF 1"/>
    <property type="match status" value="1"/>
</dbReference>
<reference evidence="7" key="1">
    <citation type="submission" date="2025-08" db="UniProtKB">
        <authorList>
            <consortium name="RefSeq"/>
        </authorList>
    </citation>
    <scope>IDENTIFICATION</scope>
    <source>
        <strain evidence="7">OHB3-1</strain>
    </source>
</reference>
<feature type="domain" description="KNOX1" evidence="4">
    <location>
        <begin position="128"/>
        <end position="172"/>
    </location>
</feature>
<dbReference type="RefSeq" id="XP_022132071.1">
    <property type="nucleotide sequence ID" value="XM_022276379.1"/>
</dbReference>
<evidence type="ECO:0000313" key="7">
    <source>
        <dbReference type="RefSeq" id="XP_022132071.1"/>
    </source>
</evidence>